<evidence type="ECO:0000256" key="2">
    <source>
        <dbReference type="ARBA" id="ARBA00022980"/>
    </source>
</evidence>
<dbReference type="AlphaFoldDB" id="A0A1F7I3S1"/>
<dbReference type="Pfam" id="PF00466">
    <property type="entry name" value="Ribosomal_L10"/>
    <property type="match status" value="1"/>
</dbReference>
<organism evidence="6 7">
    <name type="scientific">Candidatus Roizmanbacteria bacterium RIFCSPHIGHO2_12_FULL_41_11</name>
    <dbReference type="NCBI Taxonomy" id="1802052"/>
    <lineage>
        <taxon>Bacteria</taxon>
        <taxon>Candidatus Roizmaniibacteriota</taxon>
    </lineage>
</organism>
<dbReference type="SUPFAM" id="SSF160369">
    <property type="entry name" value="Ribosomal protein L10-like"/>
    <property type="match status" value="1"/>
</dbReference>
<name>A0A1F7I3S1_9BACT</name>
<reference evidence="6 7" key="1">
    <citation type="journal article" date="2016" name="Nat. Commun.">
        <title>Thousands of microbial genomes shed light on interconnected biogeochemical processes in an aquifer system.</title>
        <authorList>
            <person name="Anantharaman K."/>
            <person name="Brown C.T."/>
            <person name="Hug L.A."/>
            <person name="Sharon I."/>
            <person name="Castelle C.J."/>
            <person name="Probst A.J."/>
            <person name="Thomas B.C."/>
            <person name="Singh A."/>
            <person name="Wilkins M.J."/>
            <person name="Karaoz U."/>
            <person name="Brodie E.L."/>
            <person name="Williams K.H."/>
            <person name="Hubbard S.S."/>
            <person name="Banfield J.F."/>
        </authorList>
    </citation>
    <scope>NUCLEOTIDE SEQUENCE [LARGE SCALE GENOMIC DNA]</scope>
</reference>
<dbReference type="InterPro" id="IPR047865">
    <property type="entry name" value="Ribosomal_uL10_bac_type"/>
</dbReference>
<evidence type="ECO:0000256" key="3">
    <source>
        <dbReference type="ARBA" id="ARBA00023274"/>
    </source>
</evidence>
<dbReference type="Gene3D" id="3.30.70.1730">
    <property type="match status" value="1"/>
</dbReference>
<dbReference type="GO" id="GO:0005840">
    <property type="term" value="C:ribosome"/>
    <property type="evidence" value="ECO:0007669"/>
    <property type="project" value="UniProtKB-KW"/>
</dbReference>
<comment type="similarity">
    <text evidence="1">Belongs to the universal ribosomal protein uL10 family.</text>
</comment>
<evidence type="ECO:0000313" key="7">
    <source>
        <dbReference type="Proteomes" id="UP000176803"/>
    </source>
</evidence>
<dbReference type="Gene3D" id="6.10.250.290">
    <property type="match status" value="1"/>
</dbReference>
<dbReference type="NCBIfam" id="NF000955">
    <property type="entry name" value="PRK00099.1-1"/>
    <property type="match status" value="1"/>
</dbReference>
<comment type="caution">
    <text evidence="6">The sequence shown here is derived from an EMBL/GenBank/DDBJ whole genome shotgun (WGS) entry which is preliminary data.</text>
</comment>
<gene>
    <name evidence="6" type="ORF">A3F03_00260</name>
</gene>
<proteinExistence type="inferred from homology"/>
<dbReference type="Proteomes" id="UP000176803">
    <property type="component" value="Unassembled WGS sequence"/>
</dbReference>
<dbReference type="PANTHER" id="PTHR11560">
    <property type="entry name" value="39S RIBOSOMAL PROTEIN L10, MITOCHONDRIAL"/>
    <property type="match status" value="1"/>
</dbReference>
<keyword evidence="2 6" id="KW-0689">Ribosomal protein</keyword>
<dbReference type="InterPro" id="IPR001790">
    <property type="entry name" value="Ribosomal_uL10"/>
</dbReference>
<sequence length="179" mass="20396">MPNLKKQSLLSKTIHSLEESSNFALVKFEKTKHITFEKLRRELKANSASLTVVKNTLFQKAVNKLVAKNKQLQTFQKQAFPLQENTALLILKNDWSRGLKTFYNFIKTEGTIVFKIGHLDQIVYPQADLKKIAELPSKGELIAKIIGSMKSPLTRTTRAFQFNTQKLVYVLSQKAQKAS</sequence>
<evidence type="ECO:0000256" key="5">
    <source>
        <dbReference type="ARBA" id="ARBA00035502"/>
    </source>
</evidence>
<protein>
    <recommendedName>
        <fullName evidence="4">Large ribosomal subunit protein uL10</fullName>
    </recommendedName>
    <alternativeName>
        <fullName evidence="5">50S ribosomal protein L10</fullName>
    </alternativeName>
</protein>
<accession>A0A1F7I3S1</accession>
<evidence type="ECO:0000313" key="6">
    <source>
        <dbReference type="EMBL" id="OGK38027.1"/>
    </source>
</evidence>
<evidence type="ECO:0000256" key="1">
    <source>
        <dbReference type="ARBA" id="ARBA00008889"/>
    </source>
</evidence>
<keyword evidence="3" id="KW-0687">Ribonucleoprotein</keyword>
<dbReference type="InterPro" id="IPR043141">
    <property type="entry name" value="Ribosomal_uL10-like_sf"/>
</dbReference>
<evidence type="ECO:0000256" key="4">
    <source>
        <dbReference type="ARBA" id="ARBA00035202"/>
    </source>
</evidence>
<dbReference type="EMBL" id="MGAC01000024">
    <property type="protein sequence ID" value="OGK38027.1"/>
    <property type="molecule type" value="Genomic_DNA"/>
</dbReference>
<dbReference type="GO" id="GO:1990904">
    <property type="term" value="C:ribonucleoprotein complex"/>
    <property type="evidence" value="ECO:0007669"/>
    <property type="project" value="UniProtKB-KW"/>
</dbReference>